<sequence length="247" mass="28405">MERKNDIIITLLLAFSLSGSAFASNKEKIYAAYISNRMIDWQIVIDSMEQNKTGNAAYLSELVNYQYGYIGYCLAEDDDKKAKHYLDLAENNLDILENKNFDPALVNAYEAAFWGFKIGLSPIKAPIFGRRCIKNADRALELNNQLPFAHVQYGNAYFYMPAVFGGSKQVAIEHFLLAIKQMETSPEELKNNWNYLSLLSLTAQSYEELNEFGKAQVIYEKALKFEPNFKWIKDELYPDLKTKLKQQ</sequence>
<gene>
    <name evidence="3" type="ORF">FH5T_13615</name>
    <name evidence="4" type="ORF">SAMN05444285_13248</name>
</gene>
<evidence type="ECO:0000313" key="3">
    <source>
        <dbReference type="EMBL" id="AHW62029.1"/>
    </source>
</evidence>
<dbReference type="Gene3D" id="1.25.40.10">
    <property type="entry name" value="Tetratricopeptide repeat domain"/>
    <property type="match status" value="1"/>
</dbReference>
<dbReference type="Proteomes" id="UP000181981">
    <property type="component" value="Unassembled WGS sequence"/>
</dbReference>
<feature type="repeat" description="TPR" evidence="1">
    <location>
        <begin position="196"/>
        <end position="229"/>
    </location>
</feature>
<dbReference type="HOGENOM" id="CLU_1132817_0_0_10"/>
<dbReference type="OrthoDB" id="1494029at2"/>
<dbReference type="EMBL" id="FOHT01000032">
    <property type="protein sequence ID" value="SET97003.1"/>
    <property type="molecule type" value="Genomic_DNA"/>
</dbReference>
<evidence type="ECO:0000256" key="2">
    <source>
        <dbReference type="SAM" id="SignalP"/>
    </source>
</evidence>
<dbReference type="EMBL" id="CP007451">
    <property type="protein sequence ID" value="AHW62029.1"/>
    <property type="molecule type" value="Genomic_DNA"/>
</dbReference>
<reference evidence="3 5" key="1">
    <citation type="submission" date="2014-03" db="EMBL/GenBank/DDBJ databases">
        <title>Complete genome sequence of a deeply braunched marine Bacteroidia bacterium Draconibacterium orientale type strain FH5T.</title>
        <authorList>
            <person name="Li X."/>
            <person name="Wang X."/>
            <person name="Xie Z."/>
            <person name="Du Z."/>
            <person name="Chen G."/>
        </authorList>
    </citation>
    <scope>NUCLEOTIDE SEQUENCE [LARGE SCALE GENOMIC DNA]</scope>
    <source>
        <strain evidence="3 5">FH5</strain>
    </source>
</reference>
<keyword evidence="2" id="KW-0732">Signal</keyword>
<protein>
    <submittedName>
        <fullName evidence="4">Uncharacterized protein</fullName>
    </submittedName>
</protein>
<reference evidence="4 6" key="2">
    <citation type="submission" date="2016-10" db="EMBL/GenBank/DDBJ databases">
        <authorList>
            <person name="de Groot N.N."/>
        </authorList>
    </citation>
    <scope>NUCLEOTIDE SEQUENCE [LARGE SCALE GENOMIC DNA]</scope>
    <source>
        <strain evidence="4 6">DSM 25947</strain>
    </source>
</reference>
<feature type="signal peptide" evidence="2">
    <location>
        <begin position="1"/>
        <end position="23"/>
    </location>
</feature>
<proteinExistence type="predicted"/>
<dbReference type="InterPro" id="IPR011990">
    <property type="entry name" value="TPR-like_helical_dom_sf"/>
</dbReference>
<dbReference type="RefSeq" id="WP_038559479.1">
    <property type="nucleotide sequence ID" value="NZ_FOHT01000032.1"/>
</dbReference>
<dbReference type="SUPFAM" id="SSF48452">
    <property type="entry name" value="TPR-like"/>
    <property type="match status" value="1"/>
</dbReference>
<feature type="chain" id="PRO_5010515113" evidence="2">
    <location>
        <begin position="24"/>
        <end position="247"/>
    </location>
</feature>
<evidence type="ECO:0000313" key="6">
    <source>
        <dbReference type="Proteomes" id="UP000181981"/>
    </source>
</evidence>
<keyword evidence="1" id="KW-0802">TPR repeat</keyword>
<organism evidence="4 6">
    <name type="scientific">Draconibacterium orientale</name>
    <dbReference type="NCBI Taxonomy" id="1168034"/>
    <lineage>
        <taxon>Bacteria</taxon>
        <taxon>Pseudomonadati</taxon>
        <taxon>Bacteroidota</taxon>
        <taxon>Bacteroidia</taxon>
        <taxon>Marinilabiliales</taxon>
        <taxon>Prolixibacteraceae</taxon>
        <taxon>Draconibacterium</taxon>
    </lineage>
</organism>
<dbReference type="eggNOG" id="COG3063">
    <property type="taxonomic scope" value="Bacteria"/>
</dbReference>
<name>X5DL97_9BACT</name>
<dbReference type="KEGG" id="dori:FH5T_13615"/>
<keyword evidence="5" id="KW-1185">Reference proteome</keyword>
<dbReference type="PROSITE" id="PS50005">
    <property type="entry name" value="TPR"/>
    <property type="match status" value="1"/>
</dbReference>
<dbReference type="STRING" id="1168034.FH5T_13615"/>
<dbReference type="Proteomes" id="UP000023772">
    <property type="component" value="Chromosome"/>
</dbReference>
<dbReference type="AlphaFoldDB" id="X5DL97"/>
<accession>X5DL97</accession>
<evidence type="ECO:0000313" key="5">
    <source>
        <dbReference type="Proteomes" id="UP000023772"/>
    </source>
</evidence>
<evidence type="ECO:0000256" key="1">
    <source>
        <dbReference type="PROSITE-ProRule" id="PRU00339"/>
    </source>
</evidence>
<dbReference type="InterPro" id="IPR019734">
    <property type="entry name" value="TPR_rpt"/>
</dbReference>
<evidence type="ECO:0000313" key="4">
    <source>
        <dbReference type="EMBL" id="SET97003.1"/>
    </source>
</evidence>